<accession>A0A1H8J9A8</accession>
<dbReference type="EMBL" id="FOCP01000059">
    <property type="protein sequence ID" value="SEN76678.1"/>
    <property type="molecule type" value="Genomic_DNA"/>
</dbReference>
<dbReference type="Proteomes" id="UP000199459">
    <property type="component" value="Unassembled WGS sequence"/>
</dbReference>
<protein>
    <submittedName>
        <fullName evidence="2">Uncharacterized protein</fullName>
    </submittedName>
</protein>
<keyword evidence="1" id="KW-1133">Transmembrane helix</keyword>
<reference evidence="2 3" key="1">
    <citation type="submission" date="2016-10" db="EMBL/GenBank/DDBJ databases">
        <authorList>
            <person name="de Groot N.N."/>
        </authorList>
    </citation>
    <scope>NUCLEOTIDE SEQUENCE [LARGE SCALE GENOMIC DNA]</scope>
    <source>
        <strain evidence="2 3">Nm22</strain>
    </source>
</reference>
<evidence type="ECO:0000256" key="1">
    <source>
        <dbReference type="SAM" id="Phobius"/>
    </source>
</evidence>
<proteinExistence type="predicted"/>
<gene>
    <name evidence="2" type="ORF">SAMN05216325_1594</name>
</gene>
<keyword evidence="1" id="KW-0472">Membrane</keyword>
<sequence>MLLLVFMTVIMLFVLSALVTVLLLSVTGAMYDRSMKARENNNYEHVRVSARLIK</sequence>
<organism evidence="2 3">
    <name type="scientific">Nitrosomonas marina</name>
    <dbReference type="NCBI Taxonomy" id="917"/>
    <lineage>
        <taxon>Bacteria</taxon>
        <taxon>Pseudomonadati</taxon>
        <taxon>Pseudomonadota</taxon>
        <taxon>Betaproteobacteria</taxon>
        <taxon>Nitrosomonadales</taxon>
        <taxon>Nitrosomonadaceae</taxon>
        <taxon>Nitrosomonas</taxon>
    </lineage>
</organism>
<keyword evidence="1" id="KW-0812">Transmembrane</keyword>
<evidence type="ECO:0000313" key="2">
    <source>
        <dbReference type="EMBL" id="SEN76678.1"/>
    </source>
</evidence>
<name>A0A1H8J9A8_9PROT</name>
<evidence type="ECO:0000313" key="3">
    <source>
        <dbReference type="Proteomes" id="UP000199459"/>
    </source>
</evidence>
<feature type="transmembrane region" description="Helical" evidence="1">
    <location>
        <begin position="6"/>
        <end position="31"/>
    </location>
</feature>
<dbReference type="AlphaFoldDB" id="A0A1H8J9A8"/>